<gene>
    <name evidence="7" type="ORF">FNM00_08600</name>
</gene>
<dbReference type="EMBL" id="VLNT01000005">
    <property type="protein sequence ID" value="TSD63657.1"/>
    <property type="molecule type" value="Genomic_DNA"/>
</dbReference>
<name>A0A554SBE5_9ACTN</name>
<dbReference type="CDD" id="cd00685">
    <property type="entry name" value="Trans_IPPS_HT"/>
    <property type="match status" value="1"/>
</dbReference>
<dbReference type="Pfam" id="PF00348">
    <property type="entry name" value="polyprenyl_synt"/>
    <property type="match status" value="1"/>
</dbReference>
<sequence>MIVGVSFEDPGLTSRIRSGVDRVEALLARSVDSPEPFVAEAAAHLLNAGGKRFRPLLTLLCAEFGEPRGDEAVEAAVVMELTHLATLYHDDVMDEAPVRRGAPSANARWDNSIAILVGDYLFAEASQIVAGLGTEAVRIQAETFSRLVRGQIRETLGPGEGEDPLRHYLDVVADKTGSLIAACALLGSKMAGASEEVQRTLLEFGERIGVAFQLADDIIDIASESGDSGKTPGTDLREGVPTLPTLLVLASSDDADAELRARLSAPIEDDALVEGTLDELRAHPAMAEARAYVHAEADASRALLEKLPAGPARDALSELCDTVVTRVG</sequence>
<dbReference type="InterPro" id="IPR008949">
    <property type="entry name" value="Isoprenoid_synthase_dom_sf"/>
</dbReference>
<accession>A0A554SBE5</accession>
<comment type="cofactor">
    <cofactor evidence="1">
        <name>Mg(2+)</name>
        <dbReference type="ChEBI" id="CHEBI:18420"/>
    </cofactor>
</comment>
<evidence type="ECO:0000256" key="2">
    <source>
        <dbReference type="ARBA" id="ARBA00006706"/>
    </source>
</evidence>
<dbReference type="GO" id="GO:0008299">
    <property type="term" value="P:isoprenoid biosynthetic process"/>
    <property type="evidence" value="ECO:0007669"/>
    <property type="project" value="InterPro"/>
</dbReference>
<proteinExistence type="inferred from homology"/>
<evidence type="ECO:0000313" key="8">
    <source>
        <dbReference type="Proteomes" id="UP000316988"/>
    </source>
</evidence>
<keyword evidence="5" id="KW-0460">Magnesium</keyword>
<protein>
    <submittedName>
        <fullName evidence="7">Polyprenyl synthetase family protein</fullName>
    </submittedName>
</protein>
<dbReference type="PANTHER" id="PTHR12001">
    <property type="entry name" value="GERANYLGERANYL PYROPHOSPHATE SYNTHASE"/>
    <property type="match status" value="1"/>
</dbReference>
<dbReference type="AlphaFoldDB" id="A0A554SBE5"/>
<dbReference type="InterPro" id="IPR033749">
    <property type="entry name" value="Polyprenyl_synt_CS"/>
</dbReference>
<dbReference type="PROSITE" id="PS00444">
    <property type="entry name" value="POLYPRENYL_SYNTHASE_2"/>
    <property type="match status" value="1"/>
</dbReference>
<dbReference type="PANTHER" id="PTHR12001:SF69">
    <property type="entry name" value="ALL TRANS-POLYPRENYL-DIPHOSPHATE SYNTHASE PDSS1"/>
    <property type="match status" value="1"/>
</dbReference>
<dbReference type="InterPro" id="IPR000092">
    <property type="entry name" value="Polyprenyl_synt"/>
</dbReference>
<dbReference type="GO" id="GO:0046872">
    <property type="term" value="F:metal ion binding"/>
    <property type="evidence" value="ECO:0007669"/>
    <property type="project" value="UniProtKB-KW"/>
</dbReference>
<evidence type="ECO:0000256" key="1">
    <source>
        <dbReference type="ARBA" id="ARBA00001946"/>
    </source>
</evidence>
<keyword evidence="3 6" id="KW-0808">Transferase</keyword>
<keyword evidence="8" id="KW-1185">Reference proteome</keyword>
<evidence type="ECO:0000256" key="5">
    <source>
        <dbReference type="ARBA" id="ARBA00022842"/>
    </source>
</evidence>
<keyword evidence="4" id="KW-0479">Metal-binding</keyword>
<dbReference type="SUPFAM" id="SSF48576">
    <property type="entry name" value="Terpenoid synthases"/>
    <property type="match status" value="1"/>
</dbReference>
<dbReference type="Proteomes" id="UP000316988">
    <property type="component" value="Unassembled WGS sequence"/>
</dbReference>
<dbReference type="Gene3D" id="1.10.600.10">
    <property type="entry name" value="Farnesyl Diphosphate Synthase"/>
    <property type="match status" value="1"/>
</dbReference>
<organism evidence="7 8">
    <name type="scientific">Aeromicrobium piscarium</name>
    <dbReference type="NCBI Taxonomy" id="2590901"/>
    <lineage>
        <taxon>Bacteria</taxon>
        <taxon>Bacillati</taxon>
        <taxon>Actinomycetota</taxon>
        <taxon>Actinomycetes</taxon>
        <taxon>Propionibacteriales</taxon>
        <taxon>Nocardioidaceae</taxon>
        <taxon>Aeromicrobium</taxon>
    </lineage>
</organism>
<comment type="similarity">
    <text evidence="2 6">Belongs to the FPP/GGPP synthase family.</text>
</comment>
<evidence type="ECO:0000256" key="3">
    <source>
        <dbReference type="ARBA" id="ARBA00022679"/>
    </source>
</evidence>
<dbReference type="SFLD" id="SFLDS00005">
    <property type="entry name" value="Isoprenoid_Synthase_Type_I"/>
    <property type="match status" value="1"/>
</dbReference>
<evidence type="ECO:0000313" key="7">
    <source>
        <dbReference type="EMBL" id="TSD63657.1"/>
    </source>
</evidence>
<evidence type="ECO:0000256" key="6">
    <source>
        <dbReference type="RuleBase" id="RU004466"/>
    </source>
</evidence>
<comment type="caution">
    <text evidence="7">The sequence shown here is derived from an EMBL/GenBank/DDBJ whole genome shotgun (WGS) entry which is preliminary data.</text>
</comment>
<reference evidence="7 8" key="1">
    <citation type="submission" date="2019-07" db="EMBL/GenBank/DDBJ databases">
        <authorList>
            <person name="Zhao L.H."/>
        </authorList>
    </citation>
    <scope>NUCLEOTIDE SEQUENCE [LARGE SCALE GENOMIC DNA]</scope>
    <source>
        <strain evidence="7 8">Co35</strain>
    </source>
</reference>
<dbReference type="SFLD" id="SFLDG01017">
    <property type="entry name" value="Polyprenyl_Transferase_Like"/>
    <property type="match status" value="1"/>
</dbReference>
<dbReference type="GO" id="GO:0004659">
    <property type="term" value="F:prenyltransferase activity"/>
    <property type="evidence" value="ECO:0007669"/>
    <property type="project" value="InterPro"/>
</dbReference>
<dbReference type="OrthoDB" id="4497239at2"/>
<evidence type="ECO:0000256" key="4">
    <source>
        <dbReference type="ARBA" id="ARBA00022723"/>
    </source>
</evidence>